<keyword evidence="3" id="KW-1133">Transmembrane helix</keyword>
<evidence type="ECO:0000256" key="1">
    <source>
        <dbReference type="ARBA" id="ARBA00022737"/>
    </source>
</evidence>
<organism evidence="4 5">
    <name type="scientific">Planoprotostelium fungivorum</name>
    <dbReference type="NCBI Taxonomy" id="1890364"/>
    <lineage>
        <taxon>Eukaryota</taxon>
        <taxon>Amoebozoa</taxon>
        <taxon>Evosea</taxon>
        <taxon>Variosea</taxon>
        <taxon>Cavosteliida</taxon>
        <taxon>Cavosteliaceae</taxon>
        <taxon>Planoprotostelium</taxon>
    </lineage>
</organism>
<dbReference type="Pfam" id="PF02493">
    <property type="entry name" value="MORN"/>
    <property type="match status" value="24"/>
</dbReference>
<dbReference type="EMBL" id="MDYQ01000162">
    <property type="protein sequence ID" value="PRP80045.1"/>
    <property type="molecule type" value="Genomic_DNA"/>
</dbReference>
<feature type="region of interest" description="Disordered" evidence="2">
    <location>
        <begin position="31"/>
        <end position="66"/>
    </location>
</feature>
<dbReference type="InterPro" id="IPR003409">
    <property type="entry name" value="MORN"/>
</dbReference>
<protein>
    <submittedName>
        <fullName evidence="4">MORN repeat variant family protein</fullName>
    </submittedName>
</protein>
<evidence type="ECO:0000256" key="3">
    <source>
        <dbReference type="SAM" id="Phobius"/>
    </source>
</evidence>
<evidence type="ECO:0000256" key="2">
    <source>
        <dbReference type="SAM" id="MobiDB-lite"/>
    </source>
</evidence>
<dbReference type="PANTHER" id="PTHR43215">
    <property type="entry name" value="RADIAL SPOKE HEAD 1 HOMOLOG"/>
    <property type="match status" value="1"/>
</dbReference>
<dbReference type="Gene3D" id="2.20.110.10">
    <property type="entry name" value="Histone H3 K4-specific methyltransferase SET7/9 N-terminal domain"/>
    <property type="match status" value="10"/>
</dbReference>
<accession>A0A2P6N7X0</accession>
<comment type="caution">
    <text evidence="4">The sequence shown here is derived from an EMBL/GenBank/DDBJ whole genome shotgun (WGS) entry which is preliminary data.</text>
</comment>
<dbReference type="SMART" id="SM00698">
    <property type="entry name" value="MORN"/>
    <property type="match status" value="24"/>
</dbReference>
<feature type="transmembrane region" description="Helical" evidence="3">
    <location>
        <begin position="1330"/>
        <end position="1347"/>
    </location>
</feature>
<keyword evidence="3" id="KW-0812">Transmembrane</keyword>
<feature type="transmembrane region" description="Helical" evidence="3">
    <location>
        <begin position="1302"/>
        <end position="1323"/>
    </location>
</feature>
<reference evidence="4 5" key="1">
    <citation type="journal article" date="2018" name="Genome Biol. Evol.">
        <title>Multiple Roots of Fruiting Body Formation in Amoebozoa.</title>
        <authorList>
            <person name="Hillmann F."/>
            <person name="Forbes G."/>
            <person name="Novohradska S."/>
            <person name="Ferling I."/>
            <person name="Riege K."/>
            <person name="Groth M."/>
            <person name="Westermann M."/>
            <person name="Marz M."/>
            <person name="Spaller T."/>
            <person name="Winckler T."/>
            <person name="Schaap P."/>
            <person name="Glockner G."/>
        </authorList>
    </citation>
    <scope>NUCLEOTIDE SEQUENCE [LARGE SCALE GENOMIC DNA]</scope>
    <source>
        <strain evidence="4 5">Jena</strain>
    </source>
</reference>
<dbReference type="PANTHER" id="PTHR43215:SF14">
    <property type="entry name" value="RADIAL SPOKE HEAD 1 HOMOLOG"/>
    <property type="match status" value="1"/>
</dbReference>
<dbReference type="Proteomes" id="UP000241769">
    <property type="component" value="Unassembled WGS sequence"/>
</dbReference>
<gene>
    <name evidence="4" type="ORF">PROFUN_10728</name>
</gene>
<proteinExistence type="predicted"/>
<keyword evidence="1" id="KW-0677">Repeat</keyword>
<dbReference type="SUPFAM" id="SSF50729">
    <property type="entry name" value="PH domain-like"/>
    <property type="match status" value="1"/>
</dbReference>
<keyword evidence="5" id="KW-1185">Reference proteome</keyword>
<keyword evidence="3" id="KW-0472">Membrane</keyword>
<dbReference type="SUPFAM" id="SSF82185">
    <property type="entry name" value="Histone H3 K4-specific methyltransferase SET7/9 N-terminal domain"/>
    <property type="match status" value="8"/>
</dbReference>
<evidence type="ECO:0000313" key="4">
    <source>
        <dbReference type="EMBL" id="PRP80045.1"/>
    </source>
</evidence>
<dbReference type="OrthoDB" id="437960at2759"/>
<name>A0A2P6N7X0_9EUKA</name>
<sequence length="1349" mass="151412">MNTTARKIQTLPWREADEPIRPFAVPTNRQLNSASEEWDSAPTTAQPWSHSNERSQQGAASRRGGQEDCTLREATEFVVKRAVQRAGLQLFFDIIVCRYAVLSQDHRQVLWLFDKLIEPSSLALEKKHGQSYSLKQASVYTIKTNRVDKEIIFHLTDDATYFLYFQAPNSCECTLWIFTLMVHGVLCLRQSDLQKEHSMTSTSTTSSATAEVSSLSSLWNSSLGIVRSIKHDRKLTIIQASHHQDHGPSSGFGTYTLDNGDTYVGGFKDGLLDGFGTHVTYVPFSTLQGFTRTSYTAEDTRENSEMILSTDVVSTLGQTVTYEGDWIKGQRCGRGKFTCADKRETYEGDYVDGVQHGRGVLCIEGNRYEGQFTKGEVEGQGTLYFENGDEYEGGFVFGEMKGPMDLLTKSSGKMNSIVVQLTLINVIKWMDSNFRVDYVASGPWRMHEQINASSHPAATIAEIFTTYRDHWRRIVEYEVCPPSPFWRMKGLTTVVSIKSQLSERRSNQVSLGLWQSSDEPVSFHRGRLDTALKTVLLRKMNGEFAEMTNEVKRGYLSTRLPSSDHWIVKHVLLMSNRPTETGDTNEEPIHCTYPLQGAFTYFVTAERFTRDFVFCLSDGDSYLLFFQAANHIAYDAWMSELKDHGVIDRRPRQMSMRHSVAPSYTSYKTSNGIYRGPLNAKRQKHGEGKLRLQNGDYYEGSFKWGLYHGYGKYVFKNGDMYVGDFMFGKHHGRGRFAYADSGDHYEGDFRCHRRHGRGTYTTGTGDVHEGQFFNGKQRGRGKFVSADGNIFYEGEYHRGKRHGQGELVHDRTRYVGQFVCGKIHGSGTLYYANGDVYQGIFVSGEMDDGGKYTFANGNVFEGELKAGGSFGSMTFTNGDKYDGEFLNGKNMNGRGKYIFANGDVFDGQVKADGSFERGEMTFTNGDKYDGMFVDGKMNGQGTYTFANGDVFEGEVKADGSFERGKLKLTNGDVYEGALVEKKMHGNGILRYANGDTYEGRFECHKPYGCGVYTYVTGDVYKGGFLNGEKHGKGEFTSADQKKTYVGDYVQGKRHGEGVLFFKNYCYKGEFSLGEMRGRGIVLRLKAGTTNAGRLFTFDNGDIFEGQMTKDDTLVSGRMYFTNNNIYKGKFTNGKMHGKGHLNYVNGDCYRGQFSNGTFHGYGTYTSVMGDVYKGLFVNGMKHGKGIEVYASEYETESATNTRSGRRYEGDFRCGKRNGYGIFTYANGDVYEGRFLDGDKHGRGTYTSSHGYMTYVGDYVQGKRHGEGVLVHKDSRYEGRFSGQGTLVKGPGIFRLRPLFHDVPVNFILIFTLGCIAALISIIIGVDITECILFIVASIELFVGKVFASL</sequence>
<evidence type="ECO:0000313" key="5">
    <source>
        <dbReference type="Proteomes" id="UP000241769"/>
    </source>
</evidence>
<feature type="compositionally biased region" description="Polar residues" evidence="2">
    <location>
        <begin position="31"/>
        <end position="59"/>
    </location>
</feature>
<dbReference type="InParanoid" id="A0A2P6N7X0"/>